<feature type="transmembrane region" description="Helical" evidence="10">
    <location>
        <begin position="229"/>
        <end position="252"/>
    </location>
</feature>
<evidence type="ECO:0000256" key="6">
    <source>
        <dbReference type="ARBA" id="ARBA00023136"/>
    </source>
</evidence>
<feature type="transmembrane region" description="Helical" evidence="10">
    <location>
        <begin position="470"/>
        <end position="489"/>
    </location>
</feature>
<feature type="transmembrane region" description="Helical" evidence="10">
    <location>
        <begin position="29"/>
        <end position="55"/>
    </location>
</feature>
<dbReference type="PANTHER" id="PTHR24246">
    <property type="entry name" value="OLFACTORY RECEPTOR AND ADENOSINE RECEPTOR"/>
    <property type="match status" value="1"/>
</dbReference>
<feature type="transmembrane region" description="Helical" evidence="10">
    <location>
        <begin position="387"/>
        <end position="409"/>
    </location>
</feature>
<feature type="domain" description="G-protein coupled receptors family 1 profile" evidence="11">
    <location>
        <begin position="287"/>
        <end position="521"/>
    </location>
</feature>
<reference evidence="12 13" key="1">
    <citation type="submission" date="2022-05" db="EMBL/GenBank/DDBJ databases">
        <authorList>
            <consortium name="Genoscope - CEA"/>
            <person name="William W."/>
        </authorList>
    </citation>
    <scope>NUCLEOTIDE SEQUENCE [LARGE SCALE GENOMIC DNA]</scope>
</reference>
<comment type="subcellular location">
    <subcellularLocation>
        <location evidence="1">Cell membrane</location>
        <topology evidence="1">Multi-pass membrane protein</topology>
    </subcellularLocation>
</comment>
<feature type="domain" description="G-protein coupled receptors family 1 profile" evidence="11">
    <location>
        <begin position="10"/>
        <end position="246"/>
    </location>
</feature>
<keyword evidence="6 10" id="KW-0472">Membrane</keyword>
<keyword evidence="9" id="KW-0807">Transducer</keyword>
<keyword evidence="8" id="KW-0325">Glycoprotein</keyword>
<accession>A0ABN8RIT3</accession>
<evidence type="ECO:0000313" key="12">
    <source>
        <dbReference type="EMBL" id="CAH3178499.1"/>
    </source>
</evidence>
<evidence type="ECO:0000256" key="8">
    <source>
        <dbReference type="ARBA" id="ARBA00023180"/>
    </source>
</evidence>
<evidence type="ECO:0000256" key="5">
    <source>
        <dbReference type="ARBA" id="ARBA00023040"/>
    </source>
</evidence>
<evidence type="ECO:0000256" key="1">
    <source>
        <dbReference type="ARBA" id="ARBA00004651"/>
    </source>
</evidence>
<feature type="transmembrane region" description="Helical" evidence="10">
    <location>
        <begin position="195"/>
        <end position="223"/>
    </location>
</feature>
<dbReference type="EMBL" id="CALNXI010001859">
    <property type="protein sequence ID" value="CAH3178499.1"/>
    <property type="molecule type" value="Genomic_DNA"/>
</dbReference>
<comment type="caution">
    <text evidence="12">The sequence shown here is derived from an EMBL/GenBank/DDBJ whole genome shotgun (WGS) entry which is preliminary data.</text>
</comment>
<feature type="transmembrane region" description="Helical" evidence="10">
    <location>
        <begin position="351"/>
        <end position="375"/>
    </location>
</feature>
<proteinExistence type="predicted"/>
<feature type="transmembrane region" description="Helical" evidence="10">
    <location>
        <begin position="144"/>
        <end position="165"/>
    </location>
</feature>
<feature type="non-terminal residue" evidence="12">
    <location>
        <position position="1"/>
    </location>
</feature>
<dbReference type="Proteomes" id="UP001159427">
    <property type="component" value="Unassembled WGS sequence"/>
</dbReference>
<evidence type="ECO:0000256" key="4">
    <source>
        <dbReference type="ARBA" id="ARBA00022989"/>
    </source>
</evidence>
<feature type="transmembrane region" description="Helical" evidence="10">
    <location>
        <begin position="111"/>
        <end position="132"/>
    </location>
</feature>
<dbReference type="CDD" id="cd00637">
    <property type="entry name" value="7tm_classA_rhodopsin-like"/>
    <property type="match status" value="2"/>
</dbReference>
<dbReference type="PRINTS" id="PR00237">
    <property type="entry name" value="GPCRRHODOPSN"/>
</dbReference>
<evidence type="ECO:0000256" key="9">
    <source>
        <dbReference type="ARBA" id="ARBA00023224"/>
    </source>
</evidence>
<keyword evidence="3 10" id="KW-0812">Transmembrane</keyword>
<feature type="transmembrane region" description="Helical" evidence="10">
    <location>
        <begin position="272"/>
        <end position="297"/>
    </location>
</feature>
<evidence type="ECO:0000313" key="13">
    <source>
        <dbReference type="Proteomes" id="UP001159427"/>
    </source>
</evidence>
<protein>
    <recommendedName>
        <fullName evidence="11">G-protein coupled receptors family 1 profile domain-containing protein</fullName>
    </recommendedName>
</protein>
<feature type="transmembrane region" description="Helical" evidence="10">
    <location>
        <begin position="67"/>
        <end position="90"/>
    </location>
</feature>
<dbReference type="InterPro" id="IPR017452">
    <property type="entry name" value="GPCR_Rhodpsn_7TM"/>
</dbReference>
<evidence type="ECO:0000259" key="11">
    <source>
        <dbReference type="PROSITE" id="PS50262"/>
    </source>
</evidence>
<dbReference type="SUPFAM" id="SSF81321">
    <property type="entry name" value="Family A G protein-coupled receptor-like"/>
    <property type="match status" value="2"/>
</dbReference>
<keyword evidence="4 10" id="KW-1133">Transmembrane helix</keyword>
<dbReference type="PANTHER" id="PTHR24246:SF27">
    <property type="entry name" value="ADENOSINE RECEPTOR, ISOFORM A"/>
    <property type="match status" value="1"/>
</dbReference>
<keyword evidence="7" id="KW-0675">Receptor</keyword>
<keyword evidence="13" id="KW-1185">Reference proteome</keyword>
<evidence type="ECO:0000256" key="7">
    <source>
        <dbReference type="ARBA" id="ARBA00023170"/>
    </source>
</evidence>
<name>A0ABN8RIT3_9CNID</name>
<organism evidence="12 13">
    <name type="scientific">Porites evermanni</name>
    <dbReference type="NCBI Taxonomy" id="104178"/>
    <lineage>
        <taxon>Eukaryota</taxon>
        <taxon>Metazoa</taxon>
        <taxon>Cnidaria</taxon>
        <taxon>Anthozoa</taxon>
        <taxon>Hexacorallia</taxon>
        <taxon>Scleractinia</taxon>
        <taxon>Fungiina</taxon>
        <taxon>Poritidae</taxon>
        <taxon>Porites</taxon>
    </lineage>
</organism>
<keyword evidence="5" id="KW-0297">G-protein coupled receptor</keyword>
<gene>
    <name evidence="12" type="ORF">PEVE_00011786</name>
</gene>
<evidence type="ECO:0000256" key="10">
    <source>
        <dbReference type="SAM" id="Phobius"/>
    </source>
</evidence>
<evidence type="ECO:0000256" key="3">
    <source>
        <dbReference type="ARBA" id="ARBA00022692"/>
    </source>
</evidence>
<feature type="transmembrane region" description="Helical" evidence="10">
    <location>
        <begin position="6"/>
        <end position="22"/>
    </location>
</feature>
<feature type="transmembrane region" description="Helical" evidence="10">
    <location>
        <begin position="415"/>
        <end position="438"/>
    </location>
</feature>
<dbReference type="Pfam" id="PF00001">
    <property type="entry name" value="7tm_1"/>
    <property type="match status" value="2"/>
</dbReference>
<dbReference type="Gene3D" id="1.20.1070.10">
    <property type="entry name" value="Rhodopsin 7-helix transmembrane proteins"/>
    <property type="match status" value="2"/>
</dbReference>
<dbReference type="PROSITE" id="PS50262">
    <property type="entry name" value="G_PROTEIN_RECEP_F1_2"/>
    <property type="match status" value="2"/>
</dbReference>
<sequence>ILLSVFIVVANTFTVIVFWIHRNKLKRTFFLVINLTVADFLVGFTAIIVAALPIANLPQQTGLRKMLGYQTLAASFHASCSASVFFLVLISLERAFALIWPFRHRLTGTKVYIYSVAIVWFAGIAMGVFNFLSTYEILDLVHYSVGFSVVINFCLVTICVSYLSIRKQINNRNSAIDSAHRMQSVEQNTRLSKTFFIVVGVSIAFWAPSVTFYCAGDLGLIVYPEFVKYIITMLHLSNSLVNPIIYSLRMPIFLKSFRKLKRMCKISKRSKIFLGILIFLSVVILGANTFTVFVFWIHRNKLKRTFLLLINLTVADLLVGFTEIQVAGLAVSLLQLSKTNHMGYQSLSASFHAFSSASVFFLVLISLERAFALIWPLRHRATNTKTYIYSVAIGWFAGIAMGVFNFLSTFEILDFVHYAVGLSVVINFCLVTICVSYLSIRKTIQNRNPAVGFACNRKNFEQKRRLSKTLYSVIGVSIAFWAPSVTIYTLGKLCVIVYPDFVNYIITMLHLSNSLVNPIIYSLRLPIFMKTFRQLKNKFKIPKRSKKYTVSNEAL</sequence>
<dbReference type="InterPro" id="IPR000276">
    <property type="entry name" value="GPCR_Rhodpsn"/>
</dbReference>
<keyword evidence="2" id="KW-1003">Cell membrane</keyword>
<feature type="transmembrane region" description="Helical" evidence="10">
    <location>
        <begin position="501"/>
        <end position="523"/>
    </location>
</feature>
<evidence type="ECO:0000256" key="2">
    <source>
        <dbReference type="ARBA" id="ARBA00022475"/>
    </source>
</evidence>